<dbReference type="EMBL" id="DRKP01000167">
    <property type="protein sequence ID" value="HEB97424.1"/>
    <property type="molecule type" value="Genomic_DNA"/>
</dbReference>
<feature type="domain" description="Pvc16 N-terminal" evidence="1">
    <location>
        <begin position="15"/>
        <end position="176"/>
    </location>
</feature>
<proteinExistence type="predicted"/>
<protein>
    <submittedName>
        <fullName evidence="2">DUF4255 domain-containing protein</fullName>
    </submittedName>
</protein>
<organism evidence="2">
    <name type="scientific">Sedimenticola thiotaurini</name>
    <dbReference type="NCBI Taxonomy" id="1543721"/>
    <lineage>
        <taxon>Bacteria</taxon>
        <taxon>Pseudomonadati</taxon>
        <taxon>Pseudomonadota</taxon>
        <taxon>Gammaproteobacteria</taxon>
        <taxon>Chromatiales</taxon>
        <taxon>Sedimenticolaceae</taxon>
        <taxon>Sedimenticola</taxon>
    </lineage>
</organism>
<dbReference type="InterPro" id="IPR025351">
    <property type="entry name" value="Pvc16_N"/>
</dbReference>
<reference evidence="2" key="1">
    <citation type="journal article" date="2020" name="mSystems">
        <title>Genome- and Community-Level Interaction Insights into Carbon Utilization and Element Cycling Functions of Hydrothermarchaeota in Hydrothermal Sediment.</title>
        <authorList>
            <person name="Zhou Z."/>
            <person name="Liu Y."/>
            <person name="Xu W."/>
            <person name="Pan J."/>
            <person name="Luo Z.H."/>
            <person name="Li M."/>
        </authorList>
    </citation>
    <scope>NUCLEOTIDE SEQUENCE [LARGE SCALE GENOMIC DNA]</scope>
    <source>
        <strain evidence="2">HyVt-443</strain>
    </source>
</reference>
<dbReference type="AlphaFoldDB" id="A0A831RQZ7"/>
<name>A0A831RQZ7_9GAMM</name>
<dbReference type="Pfam" id="PF14065">
    <property type="entry name" value="Pvc16_N"/>
    <property type="match status" value="1"/>
</dbReference>
<evidence type="ECO:0000259" key="1">
    <source>
        <dbReference type="Pfam" id="PF14065"/>
    </source>
</evidence>
<sequence>MPLSQSQLAIGAVGELLGAQLQSRTSATTVDVGRPQTAATGSTGPKFNLFLYQVDLDPHLRNQPLDQGQQPPLWLVLRYLVTAFDTNRSSDSADAHRLLGEGMRALQELNFLQPTVAELADNPQSLKITFDETDTELISRLMQGGQDDPYRLSVGFQVRPVLIAPGEPPSYAPLVRSVGQPEQEGVAVIPVLAPQARGLDPLQFEAGDTLWLAGDWLDGATEVCFGSTCFGVSAQQEGRIRIRVPADTTLSPGSHTVAAVVPRDGHLIRSNAVLGVLRPRVTGATPGGLTDEGGGLFSGTLTVQGDHLGNADDDIYVAFCRGGEVSAMVEGAGVADQQTVTAAVSPQRPLAAGRYRIILRANGAQALNMPEVEWS</sequence>
<gene>
    <name evidence="2" type="ORF">ENI96_13460</name>
</gene>
<comment type="caution">
    <text evidence="2">The sequence shown here is derived from an EMBL/GenBank/DDBJ whole genome shotgun (WGS) entry which is preliminary data.</text>
</comment>
<evidence type="ECO:0000313" key="2">
    <source>
        <dbReference type="EMBL" id="HEB97424.1"/>
    </source>
</evidence>
<accession>A0A831RQZ7</accession>
<dbReference type="Proteomes" id="UP000886251">
    <property type="component" value="Unassembled WGS sequence"/>
</dbReference>